<evidence type="ECO:0000313" key="2">
    <source>
        <dbReference type="EMBL" id="WNF21068.1"/>
    </source>
</evidence>
<name>A0ABY9VBT8_9BACI</name>
<protein>
    <recommendedName>
        <fullName evidence="4">DUF4362 domain-containing protein</fullName>
    </recommendedName>
</protein>
<dbReference type="EMBL" id="CP134494">
    <property type="protein sequence ID" value="WNF21068.1"/>
    <property type="molecule type" value="Genomic_DNA"/>
</dbReference>
<accession>A0ABY9VBT8</accession>
<keyword evidence="1" id="KW-0472">Membrane</keyword>
<evidence type="ECO:0000313" key="3">
    <source>
        <dbReference type="Proteomes" id="UP001303324"/>
    </source>
</evidence>
<evidence type="ECO:0000256" key="1">
    <source>
        <dbReference type="SAM" id="Phobius"/>
    </source>
</evidence>
<dbReference type="RefSeq" id="WP_311070654.1">
    <property type="nucleotide sequence ID" value="NZ_CP134494.1"/>
</dbReference>
<keyword evidence="1" id="KW-0812">Transmembrane</keyword>
<reference evidence="2 3" key="1">
    <citation type="submission" date="2023-09" db="EMBL/GenBank/DDBJ databases">
        <title>Microbial mechanism of fulvic acid promoting antimony reduction mineralization in rice fields.</title>
        <authorList>
            <person name="Chen G."/>
            <person name="Lan J."/>
        </authorList>
    </citation>
    <scope>NUCLEOTIDE SEQUENCE [LARGE SCALE GENOMIC DNA]</scope>
    <source>
        <strain evidence="2 3">PS1</strain>
    </source>
</reference>
<sequence>MKSGKWVGLILFILLIGSLIGYFQQKQQEKYRGLDLIPEQTADIPLYPGLKADSPVYKIKGDHWGEIMHFYEKELPKKGWRKIMIHASQDSTEDGAGFISNWEKKGTNWVLSISGGYFKAPEQTEVVFEKREALKAMKWIETDVSEICINEQPDRSDDCFALTDKQAIERISELINSAPEADNQQIYYNDKSVVDFRSFKITVYYDLEKGIYFVSDRGTKWMEPEREFFELTRISKEY</sequence>
<keyword evidence="3" id="KW-1185">Reference proteome</keyword>
<dbReference type="Proteomes" id="UP001303324">
    <property type="component" value="Chromosome"/>
</dbReference>
<proteinExistence type="predicted"/>
<gene>
    <name evidence="2" type="ORF">RH061_12730</name>
</gene>
<evidence type="ECO:0008006" key="4">
    <source>
        <dbReference type="Google" id="ProtNLM"/>
    </source>
</evidence>
<keyword evidence="1" id="KW-1133">Transmembrane helix</keyword>
<organism evidence="2 3">
    <name type="scientific">Mesobacillus jeotgali</name>
    <dbReference type="NCBI Taxonomy" id="129985"/>
    <lineage>
        <taxon>Bacteria</taxon>
        <taxon>Bacillati</taxon>
        <taxon>Bacillota</taxon>
        <taxon>Bacilli</taxon>
        <taxon>Bacillales</taxon>
        <taxon>Bacillaceae</taxon>
        <taxon>Mesobacillus</taxon>
    </lineage>
</organism>
<feature type="transmembrane region" description="Helical" evidence="1">
    <location>
        <begin position="6"/>
        <end position="23"/>
    </location>
</feature>